<dbReference type="EMBL" id="JAPDGR010004327">
    <property type="protein sequence ID" value="KAJ2968438.1"/>
    <property type="molecule type" value="Genomic_DNA"/>
</dbReference>
<gene>
    <name evidence="1" type="ORF">NUW58_g10221</name>
</gene>
<sequence>MVDFVAHSKATSELPNPSCAASAWATALAQPDGVVREVECIDELCAGREVGCPAVEPAGCNVNLFAVIASGMAAESFPVSGNGDDGYSHTGSIEYP</sequence>
<name>A0ACC1MPI5_9PEZI</name>
<protein>
    <submittedName>
        <fullName evidence="1">Uncharacterized protein</fullName>
    </submittedName>
</protein>
<evidence type="ECO:0000313" key="1">
    <source>
        <dbReference type="EMBL" id="KAJ2968438.1"/>
    </source>
</evidence>
<reference evidence="1" key="1">
    <citation type="submission" date="2022-10" db="EMBL/GenBank/DDBJ databases">
        <title>Genome Sequence of Xylaria curta.</title>
        <authorList>
            <person name="Buettner E."/>
        </authorList>
    </citation>
    <scope>NUCLEOTIDE SEQUENCE</scope>
    <source>
        <strain evidence="1">Babe10</strain>
    </source>
</reference>
<keyword evidence="2" id="KW-1185">Reference proteome</keyword>
<evidence type="ECO:0000313" key="2">
    <source>
        <dbReference type="Proteomes" id="UP001143856"/>
    </source>
</evidence>
<proteinExistence type="predicted"/>
<accession>A0ACC1MPI5</accession>
<dbReference type="Proteomes" id="UP001143856">
    <property type="component" value="Unassembled WGS sequence"/>
</dbReference>
<organism evidence="1 2">
    <name type="scientific">Xylaria curta</name>
    <dbReference type="NCBI Taxonomy" id="42375"/>
    <lineage>
        <taxon>Eukaryota</taxon>
        <taxon>Fungi</taxon>
        <taxon>Dikarya</taxon>
        <taxon>Ascomycota</taxon>
        <taxon>Pezizomycotina</taxon>
        <taxon>Sordariomycetes</taxon>
        <taxon>Xylariomycetidae</taxon>
        <taxon>Xylariales</taxon>
        <taxon>Xylariaceae</taxon>
        <taxon>Xylaria</taxon>
    </lineage>
</organism>
<comment type="caution">
    <text evidence="1">The sequence shown here is derived from an EMBL/GenBank/DDBJ whole genome shotgun (WGS) entry which is preliminary data.</text>
</comment>